<name>A0A396AHL8_9FIRM</name>
<dbReference type="RefSeq" id="WP_118091777.1">
    <property type="nucleotide sequence ID" value="NZ_CABJFX010000020.1"/>
</dbReference>
<proteinExistence type="predicted"/>
<evidence type="ECO:0000313" key="1">
    <source>
        <dbReference type="EMBL" id="RHA87425.1"/>
    </source>
</evidence>
<accession>A0A396AHL8</accession>
<comment type="caution">
    <text evidence="2">The sequence shown here is derived from an EMBL/GenBank/DDBJ whole genome shotgun (WGS) entry which is preliminary data.</text>
</comment>
<dbReference type="EMBL" id="QSFX01000020">
    <property type="protein sequence ID" value="RHA87425.1"/>
    <property type="molecule type" value="Genomic_DNA"/>
</dbReference>
<organism evidence="2 3">
    <name type="scientific">Roseburia inulinivorans</name>
    <dbReference type="NCBI Taxonomy" id="360807"/>
    <lineage>
        <taxon>Bacteria</taxon>
        <taxon>Bacillati</taxon>
        <taxon>Bacillota</taxon>
        <taxon>Clostridia</taxon>
        <taxon>Lachnospirales</taxon>
        <taxon>Lachnospiraceae</taxon>
        <taxon>Roseburia</taxon>
    </lineage>
</organism>
<dbReference type="EMBL" id="QSIQ01000001">
    <property type="protein sequence ID" value="RHD06453.1"/>
    <property type="molecule type" value="Genomic_DNA"/>
</dbReference>
<protein>
    <submittedName>
        <fullName evidence="2">Uncharacterized protein</fullName>
    </submittedName>
</protein>
<gene>
    <name evidence="2" type="ORF">DW813_00880</name>
    <name evidence="1" type="ORF">DW914_11365</name>
</gene>
<reference evidence="3 4" key="1">
    <citation type="submission" date="2018-08" db="EMBL/GenBank/DDBJ databases">
        <title>A genome reference for cultivated species of the human gut microbiota.</title>
        <authorList>
            <person name="Zou Y."/>
            <person name="Xue W."/>
            <person name="Luo G."/>
        </authorList>
    </citation>
    <scope>NUCLEOTIDE SEQUENCE [LARGE SCALE GENOMIC DNA]</scope>
    <source>
        <strain evidence="2 3">AM32-8LB</strain>
        <strain evidence="1 4">AM42-1AC</strain>
    </source>
</reference>
<sequence length="78" mass="8867">MAEMKIVRNEKGVFFEFKDADMMDCAVMCGALQQTIGLEAYKRGMSMDDVRDNMLELHLKAMEQLKEQADREESGNGS</sequence>
<evidence type="ECO:0000313" key="3">
    <source>
        <dbReference type="Proteomes" id="UP000266391"/>
    </source>
</evidence>
<dbReference type="Proteomes" id="UP000266391">
    <property type="component" value="Unassembled WGS sequence"/>
</dbReference>
<evidence type="ECO:0000313" key="2">
    <source>
        <dbReference type="EMBL" id="RHD06453.1"/>
    </source>
</evidence>
<dbReference type="AlphaFoldDB" id="A0A396AHL8"/>
<evidence type="ECO:0000313" key="4">
    <source>
        <dbReference type="Proteomes" id="UP000283492"/>
    </source>
</evidence>
<dbReference type="Proteomes" id="UP000283492">
    <property type="component" value="Unassembled WGS sequence"/>
</dbReference>